<reference evidence="2" key="1">
    <citation type="journal article" date="2019" name="Int. J. Syst. Evol. Microbiol.">
        <title>The Global Catalogue of Microorganisms (GCM) 10K type strain sequencing project: providing services to taxonomists for standard genome sequencing and annotation.</title>
        <authorList>
            <consortium name="The Broad Institute Genomics Platform"/>
            <consortium name="The Broad Institute Genome Sequencing Center for Infectious Disease"/>
            <person name="Wu L."/>
            <person name="Ma J."/>
        </authorList>
    </citation>
    <scope>NUCLEOTIDE SEQUENCE [LARGE SCALE GENOMIC DNA]</scope>
    <source>
        <strain evidence="2">JCM 16929</strain>
    </source>
</reference>
<organism evidence="1 2">
    <name type="scientific">Microlunatus ginsengisoli</name>
    <dbReference type="NCBI Taxonomy" id="363863"/>
    <lineage>
        <taxon>Bacteria</taxon>
        <taxon>Bacillati</taxon>
        <taxon>Actinomycetota</taxon>
        <taxon>Actinomycetes</taxon>
        <taxon>Propionibacteriales</taxon>
        <taxon>Propionibacteriaceae</taxon>
        <taxon>Microlunatus</taxon>
    </lineage>
</organism>
<accession>A0ABP7A413</accession>
<dbReference type="Proteomes" id="UP001501490">
    <property type="component" value="Unassembled WGS sequence"/>
</dbReference>
<keyword evidence="2" id="KW-1185">Reference proteome</keyword>
<name>A0ABP7A413_9ACTN</name>
<gene>
    <name evidence="1" type="ORF">GCM10022236_28440</name>
</gene>
<dbReference type="RefSeq" id="WP_344805609.1">
    <property type="nucleotide sequence ID" value="NZ_BAABAB010000021.1"/>
</dbReference>
<evidence type="ECO:0000313" key="1">
    <source>
        <dbReference type="EMBL" id="GAA3624464.1"/>
    </source>
</evidence>
<sequence>MAVRNPSQQLGCGRDMDDVWASLDRPPDGHELGCPECRAARASLVELAEATAQLGRSDDADLQAGPQVVDRILDIARSEVRRGRRLPLVEPVGDEPSSLSVAEQAVATIVRRVGDLTPGVQVRRCTVGPVLEPQALDITEPDPPVDDGRPAALTIGLGVSVDGRRQIPGLIEALRRAVIAAVEDEVGVRVPRVDVVVEDVHDV</sequence>
<evidence type="ECO:0000313" key="2">
    <source>
        <dbReference type="Proteomes" id="UP001501490"/>
    </source>
</evidence>
<comment type="caution">
    <text evidence="1">The sequence shown here is derived from an EMBL/GenBank/DDBJ whole genome shotgun (WGS) entry which is preliminary data.</text>
</comment>
<evidence type="ECO:0008006" key="3">
    <source>
        <dbReference type="Google" id="ProtNLM"/>
    </source>
</evidence>
<proteinExistence type="predicted"/>
<protein>
    <recommendedName>
        <fullName evidence="3">Asp23/Gls24 family envelope stress response protein</fullName>
    </recommendedName>
</protein>
<dbReference type="EMBL" id="BAABAB010000021">
    <property type="protein sequence ID" value="GAA3624464.1"/>
    <property type="molecule type" value="Genomic_DNA"/>
</dbReference>